<evidence type="ECO:0000256" key="2">
    <source>
        <dbReference type="SAM" id="Coils"/>
    </source>
</evidence>
<reference evidence="4 5" key="1">
    <citation type="submission" date="2018-02" db="EMBL/GenBank/DDBJ databases">
        <title>Draft genome sequence of Streptococcus oricebi CCUG 70868T type strain.</title>
        <authorList>
            <person name="Mendez V."/>
            <person name="Salva-Serra F."/>
            <person name="Jaen-Luchoro D."/>
            <person name="Gonzales-Siles L."/>
            <person name="Karlsson R."/>
            <person name="Engstrom-Jakobsson H."/>
            <person name="Busquets A."/>
            <person name="Gomila M."/>
            <person name="Pineiro-Iglesias B."/>
            <person name="Bennasar-Figueras A."/>
            <person name="Seeger M."/>
            <person name="Moore E."/>
        </authorList>
    </citation>
    <scope>NUCLEOTIDE SEQUENCE [LARGE SCALE GENOMIC DNA]</scope>
    <source>
        <strain evidence="4 5">CCUG 70868</strain>
    </source>
</reference>
<dbReference type="EMBL" id="PRDG01000002">
    <property type="protein sequence ID" value="MBP2622983.1"/>
    <property type="molecule type" value="Genomic_DNA"/>
</dbReference>
<feature type="domain" description="LXG" evidence="3">
    <location>
        <begin position="1"/>
        <end position="238"/>
    </location>
</feature>
<dbReference type="Proteomes" id="UP001519296">
    <property type="component" value="Unassembled WGS sequence"/>
</dbReference>
<evidence type="ECO:0000313" key="5">
    <source>
        <dbReference type="Proteomes" id="UP001519296"/>
    </source>
</evidence>
<dbReference type="InterPro" id="IPR006829">
    <property type="entry name" value="LXG_dom"/>
</dbReference>
<gene>
    <name evidence="4" type="ORF">C4K46_03410</name>
</gene>
<keyword evidence="2" id="KW-0175">Coiled coil</keyword>
<evidence type="ECO:0000256" key="1">
    <source>
        <dbReference type="ARBA" id="ARBA00034117"/>
    </source>
</evidence>
<organism evidence="4 5">
    <name type="scientific">Streptococcus oricebi</name>
    <dbReference type="NCBI Taxonomy" id="1547447"/>
    <lineage>
        <taxon>Bacteria</taxon>
        <taxon>Bacillati</taxon>
        <taxon>Bacillota</taxon>
        <taxon>Bacilli</taxon>
        <taxon>Lactobacillales</taxon>
        <taxon>Streptococcaceae</taxon>
        <taxon>Streptococcus</taxon>
    </lineage>
</organism>
<keyword evidence="5" id="KW-1185">Reference proteome</keyword>
<accession>A0ABS5B3F0</accession>
<proteinExistence type="inferred from homology"/>
<evidence type="ECO:0000313" key="4">
    <source>
        <dbReference type="EMBL" id="MBP2622983.1"/>
    </source>
</evidence>
<comment type="caution">
    <text evidence="4">The sequence shown here is derived from an EMBL/GenBank/DDBJ whole genome shotgun (WGS) entry which is preliminary data.</text>
</comment>
<feature type="coiled-coil region" evidence="2">
    <location>
        <begin position="67"/>
        <end position="123"/>
    </location>
</feature>
<sequence length="526" mass="57566">MGIKYSSSDSQNLMQAMKNNIELANQITDRLASGCDHLLSSLDSGQLKGAAYTAGRELFSEVIIPAIKKLQEAVDDIQTELKSYEYADSTISEYGTLDMDNLKEQLKIKKEQLSKIEEEIAENANFLAQAQALFTGRLEAHLSKGNALGELKIHVERHIRELETKIEKLTWFVNDVSRYFTDSLQVLNLAVQGALALSNISLDEEGHYYTNGTNMDWLTQLRGSEIKTHDRGNDPKLSLIKENSRNLMLSDEAAVYYQKELLALLDGKPAKDWPLLIEAYNQALMFDYEGNIITVAPVDFSNGQVHLVYKNGEYDQDYTVRLMQEQNAQFLESLGENALQILAGLAQVISGAMIGIGSTGVEAGGLVLGLPTGGTAVIPATAVASAGFATSATLTATGTATLNDALSKIAAANAQLQISFAKGHDDWKASKPTSKTFGRPVEGRVGGRKSKIRVDAEPDSNSIHIQTGGGKSSPLKRHIRLSEITDKDSIYQALKKLKNPAVKSLSKGKLDELVNNIWRAFQWLKS</sequence>
<evidence type="ECO:0000259" key="3">
    <source>
        <dbReference type="PROSITE" id="PS51756"/>
    </source>
</evidence>
<protein>
    <submittedName>
        <fullName evidence="4">Virulence protein</fullName>
    </submittedName>
</protein>
<comment type="similarity">
    <text evidence="1">In the N-terminal section; belongs to the LXG family.</text>
</comment>
<dbReference type="RefSeq" id="WP_209627417.1">
    <property type="nucleotide sequence ID" value="NZ_PRDG01000002.1"/>
</dbReference>
<dbReference type="PROSITE" id="PS51756">
    <property type="entry name" value="LXG"/>
    <property type="match status" value="1"/>
</dbReference>
<name>A0ABS5B3F0_9STRE</name>